<feature type="compositionally biased region" description="Basic and acidic residues" evidence="1">
    <location>
        <begin position="200"/>
        <end position="222"/>
    </location>
</feature>
<dbReference type="PANTHER" id="PTHR33673:SF38">
    <property type="entry name" value="CHROMODOMAIN-HELICASE-DNA-BINDING PROTEIN 7-LIKE"/>
    <property type="match status" value="1"/>
</dbReference>
<feature type="compositionally biased region" description="Low complexity" evidence="1">
    <location>
        <begin position="267"/>
        <end position="276"/>
    </location>
</feature>
<dbReference type="Proteomes" id="UP000249390">
    <property type="component" value="Unassembled WGS sequence"/>
</dbReference>
<comment type="caution">
    <text evidence="2">The sequence shown here is derived from an EMBL/GenBank/DDBJ whole genome shotgun (WGS) entry which is preliminary data.</text>
</comment>
<feature type="compositionally biased region" description="Polar residues" evidence="1">
    <location>
        <begin position="1"/>
        <end position="11"/>
    </location>
</feature>
<evidence type="ECO:0000256" key="1">
    <source>
        <dbReference type="SAM" id="MobiDB-lite"/>
    </source>
</evidence>
<protein>
    <submittedName>
        <fullName evidence="2">Uncharacterized protein</fullName>
    </submittedName>
</protein>
<name>A0A328D259_9ASTE</name>
<evidence type="ECO:0000313" key="2">
    <source>
        <dbReference type="EMBL" id="RAL39140.1"/>
    </source>
</evidence>
<proteinExistence type="predicted"/>
<dbReference type="PANTHER" id="PTHR33673">
    <property type="entry name" value="SUPPRESSOR SRP40-LIKE PROTEIN"/>
    <property type="match status" value="1"/>
</dbReference>
<dbReference type="EMBL" id="NQVE01000203">
    <property type="protein sequence ID" value="RAL39140.1"/>
    <property type="molecule type" value="Genomic_DNA"/>
</dbReference>
<evidence type="ECO:0000313" key="3">
    <source>
        <dbReference type="Proteomes" id="UP000249390"/>
    </source>
</evidence>
<feature type="compositionally biased region" description="Low complexity" evidence="1">
    <location>
        <begin position="41"/>
        <end position="54"/>
    </location>
</feature>
<feature type="region of interest" description="Disordered" evidence="1">
    <location>
        <begin position="200"/>
        <end position="279"/>
    </location>
</feature>
<feature type="region of interest" description="Disordered" evidence="1">
    <location>
        <begin position="1"/>
        <end position="94"/>
    </location>
</feature>
<dbReference type="AlphaFoldDB" id="A0A328D259"/>
<accession>A0A328D259</accession>
<gene>
    <name evidence="2" type="ORF">DM860_011626</name>
</gene>
<reference evidence="2 3" key="1">
    <citation type="submission" date="2018-06" db="EMBL/GenBank/DDBJ databases">
        <title>The Genome of Cuscuta australis (Dodder) Provides Insight into the Evolution of Plant Parasitism.</title>
        <authorList>
            <person name="Liu H."/>
        </authorList>
    </citation>
    <scope>NUCLEOTIDE SEQUENCE [LARGE SCALE GENOMIC DNA]</scope>
    <source>
        <strain evidence="3">cv. Yunnan</strain>
        <tissue evidence="2">Vines</tissue>
    </source>
</reference>
<sequence>MEPSENASSQPAKAMESKNGIGNGDKSPTTQHPVGGTINILSSSKKLNTSFSSNCSSPDTPLDSPFVESGHKNKTTAKEKVPSNLLATESPPTQVMEEPSVHEVQYRIPSSVFAQGKSRKELEWSMCSNESLFSIQLDNTSFCRDEFLLKTEELCEHEETSEVAPAAVDIAPVRPSSAHITELARAGGIDMAETSMRDFLRDSKNQNQEKCRVEEQTSRYSDESGTSGRSFAFPILSGEIDKDGSAKLKTEKKQPPQPLPSPEQEGESPQQAPQPEHNVDAAPKQWFSCFMCCSFCS</sequence>
<keyword evidence="3" id="KW-1185">Reference proteome</keyword>
<feature type="compositionally biased region" description="Basic and acidic residues" evidence="1">
    <location>
        <begin position="239"/>
        <end position="254"/>
    </location>
</feature>
<organism evidence="2 3">
    <name type="scientific">Cuscuta australis</name>
    <dbReference type="NCBI Taxonomy" id="267555"/>
    <lineage>
        <taxon>Eukaryota</taxon>
        <taxon>Viridiplantae</taxon>
        <taxon>Streptophyta</taxon>
        <taxon>Embryophyta</taxon>
        <taxon>Tracheophyta</taxon>
        <taxon>Spermatophyta</taxon>
        <taxon>Magnoliopsida</taxon>
        <taxon>eudicotyledons</taxon>
        <taxon>Gunneridae</taxon>
        <taxon>Pentapetalae</taxon>
        <taxon>asterids</taxon>
        <taxon>lamiids</taxon>
        <taxon>Solanales</taxon>
        <taxon>Convolvulaceae</taxon>
        <taxon>Cuscuteae</taxon>
        <taxon>Cuscuta</taxon>
        <taxon>Cuscuta subgen. Grammica</taxon>
        <taxon>Cuscuta sect. Cleistogrammica</taxon>
    </lineage>
</organism>